<protein>
    <submittedName>
        <fullName evidence="3">Alpha/beta hydrolase family protein</fullName>
    </submittedName>
</protein>
<dbReference type="GO" id="GO:0016787">
    <property type="term" value="F:hydrolase activity"/>
    <property type="evidence" value="ECO:0007669"/>
    <property type="project" value="UniProtKB-KW"/>
</dbReference>
<dbReference type="Pfam" id="PF12697">
    <property type="entry name" value="Abhydrolase_6"/>
    <property type="match status" value="1"/>
</dbReference>
<dbReference type="Proteomes" id="UP000199021">
    <property type="component" value="Unassembled WGS sequence"/>
</dbReference>
<feature type="signal peptide" evidence="1">
    <location>
        <begin position="1"/>
        <end position="26"/>
    </location>
</feature>
<dbReference type="OrthoDB" id="9785847at2"/>
<dbReference type="InterPro" id="IPR000073">
    <property type="entry name" value="AB_hydrolase_1"/>
</dbReference>
<keyword evidence="4" id="KW-1185">Reference proteome</keyword>
<dbReference type="EMBL" id="FOFB01000015">
    <property type="protein sequence ID" value="SEQ75261.1"/>
    <property type="molecule type" value="Genomic_DNA"/>
</dbReference>
<keyword evidence="3" id="KW-0378">Hydrolase</keyword>
<dbReference type="AlphaFoldDB" id="A0A1H9IKK5"/>
<organism evidence="3 4">
    <name type="scientific">Neolewinella agarilytica</name>
    <dbReference type="NCBI Taxonomy" id="478744"/>
    <lineage>
        <taxon>Bacteria</taxon>
        <taxon>Pseudomonadati</taxon>
        <taxon>Bacteroidota</taxon>
        <taxon>Saprospiria</taxon>
        <taxon>Saprospirales</taxon>
        <taxon>Lewinellaceae</taxon>
        <taxon>Neolewinella</taxon>
    </lineage>
</organism>
<dbReference type="InterPro" id="IPR029058">
    <property type="entry name" value="AB_hydrolase_fold"/>
</dbReference>
<gene>
    <name evidence="3" type="ORF">SAMN05444359_11544</name>
</gene>
<dbReference type="STRING" id="478744.SAMN05444359_11544"/>
<sequence length="318" mass="34526">MSIKAMAFKSLGLGLNALSYVNPAMAGKLAFRLFTAPPKPNVRAKELAFLKTADRHDFKHEGVTIPVYSWGKADAPVVFCAYGWAYNAGRWRHYVPALTEAGYRVVAFDPPGHGLAGKGSLDYPRYVALEVAVLQRTGGCDLVLCHSFGGGCLVEALTTLPKELRPRRAVVMGVFSEVKWIFLTFAASLGLRSVIFDQMQAYIEQRTGRSLDEFDVARNATLLPEVKALLVHDPEDKVVAFRNTLRNHSHWKGSAVYTPKGAGHHLGTAGVTRAVLAFLLDGILPEGAKVNEGDIEPLPAIVSEADLAASGGVSDYYR</sequence>
<evidence type="ECO:0000259" key="2">
    <source>
        <dbReference type="Pfam" id="PF12697"/>
    </source>
</evidence>
<dbReference type="InParanoid" id="A0A1H9IKK5"/>
<evidence type="ECO:0000313" key="4">
    <source>
        <dbReference type="Proteomes" id="UP000199021"/>
    </source>
</evidence>
<proteinExistence type="predicted"/>
<dbReference type="Gene3D" id="3.40.50.1820">
    <property type="entry name" value="alpha/beta hydrolase"/>
    <property type="match status" value="1"/>
</dbReference>
<dbReference type="RefSeq" id="WP_090169600.1">
    <property type="nucleotide sequence ID" value="NZ_FOFB01000015.1"/>
</dbReference>
<evidence type="ECO:0000256" key="1">
    <source>
        <dbReference type="SAM" id="SignalP"/>
    </source>
</evidence>
<keyword evidence="1" id="KW-0732">Signal</keyword>
<dbReference type="SUPFAM" id="SSF53474">
    <property type="entry name" value="alpha/beta-Hydrolases"/>
    <property type="match status" value="1"/>
</dbReference>
<feature type="chain" id="PRO_5011697937" evidence="1">
    <location>
        <begin position="27"/>
        <end position="318"/>
    </location>
</feature>
<evidence type="ECO:0000313" key="3">
    <source>
        <dbReference type="EMBL" id="SEQ75261.1"/>
    </source>
</evidence>
<feature type="domain" description="AB hydrolase-1" evidence="2">
    <location>
        <begin position="78"/>
        <end position="264"/>
    </location>
</feature>
<name>A0A1H9IKK5_9BACT</name>
<reference evidence="4" key="1">
    <citation type="submission" date="2016-10" db="EMBL/GenBank/DDBJ databases">
        <authorList>
            <person name="Varghese N."/>
            <person name="Submissions S."/>
        </authorList>
    </citation>
    <scope>NUCLEOTIDE SEQUENCE [LARGE SCALE GENOMIC DNA]</scope>
    <source>
        <strain evidence="4">DSM 24740</strain>
    </source>
</reference>
<accession>A0A1H9IKK5</accession>